<dbReference type="GO" id="GO:0042162">
    <property type="term" value="F:telomeric DNA binding"/>
    <property type="evidence" value="ECO:0007669"/>
    <property type="project" value="TreeGrafter"/>
</dbReference>
<comment type="subcellular location">
    <subcellularLocation>
        <location evidence="1">Nucleus</location>
    </subcellularLocation>
    <subcellularLocation>
        <location evidence="1">Chromosome</location>
        <location evidence="1">Telomere</location>
    </subcellularLocation>
</comment>
<comment type="caution">
    <text evidence="2">The sequence shown here is derived from an EMBL/GenBank/DDBJ whole genome shotgun (WGS) entry which is preliminary data.</text>
</comment>
<comment type="catalytic activity">
    <reaction evidence="1">
        <text>DNA(n) + a 2'-deoxyribonucleoside 5'-triphosphate = DNA(n+1) + diphosphate</text>
        <dbReference type="Rhea" id="RHEA:22508"/>
        <dbReference type="Rhea" id="RHEA-COMP:17339"/>
        <dbReference type="Rhea" id="RHEA-COMP:17340"/>
        <dbReference type="ChEBI" id="CHEBI:33019"/>
        <dbReference type="ChEBI" id="CHEBI:61560"/>
        <dbReference type="ChEBI" id="CHEBI:173112"/>
        <dbReference type="EC" id="2.7.7.49"/>
    </reaction>
</comment>
<keyword evidence="1" id="KW-0158">Chromosome</keyword>
<gene>
    <name evidence="2" type="primary">TERT_1</name>
    <name evidence="2" type="ORF">CFP56_024123</name>
</gene>
<reference evidence="2 3" key="1">
    <citation type="journal article" date="2018" name="Sci. Data">
        <title>The draft genome sequence of cork oak.</title>
        <authorList>
            <person name="Ramos A.M."/>
            <person name="Usie A."/>
            <person name="Barbosa P."/>
            <person name="Barros P.M."/>
            <person name="Capote T."/>
            <person name="Chaves I."/>
            <person name="Simoes F."/>
            <person name="Abreu I."/>
            <person name="Carrasquinho I."/>
            <person name="Faro C."/>
            <person name="Guimaraes J.B."/>
            <person name="Mendonca D."/>
            <person name="Nobrega F."/>
            <person name="Rodrigues L."/>
            <person name="Saibo N.J.M."/>
            <person name="Varela M.C."/>
            <person name="Egas C."/>
            <person name="Matos J."/>
            <person name="Miguel C.M."/>
            <person name="Oliveira M.M."/>
            <person name="Ricardo C.P."/>
            <person name="Goncalves S."/>
        </authorList>
    </citation>
    <scope>NUCLEOTIDE SEQUENCE [LARGE SCALE GENOMIC DNA]</scope>
    <source>
        <strain evidence="3">cv. HL8</strain>
    </source>
</reference>
<dbReference type="GO" id="GO:0046872">
    <property type="term" value="F:metal ion binding"/>
    <property type="evidence" value="ECO:0007669"/>
    <property type="project" value="UniProtKB-KW"/>
</dbReference>
<keyword evidence="1" id="KW-0460">Magnesium</keyword>
<sequence length="112" mass="12910">MATIPPPHADARFHNRITRFSSSAVLMLVLVHSDSEAMSFLVRKEDPQEYVKLLNKCFVVIVQRTIEIMMHEQFNSINVGDDVMVYLLKYTSIFLPFLQKYHQVTGPPISDL</sequence>
<evidence type="ECO:0000256" key="1">
    <source>
        <dbReference type="RuleBase" id="RU365061"/>
    </source>
</evidence>
<dbReference type="GO" id="GO:0000333">
    <property type="term" value="C:telomerase catalytic core complex"/>
    <property type="evidence" value="ECO:0007669"/>
    <property type="project" value="TreeGrafter"/>
</dbReference>
<comment type="similarity">
    <text evidence="1">Belongs to the reverse transcriptase family. Telomerase subfamily.</text>
</comment>
<dbReference type="EC" id="2.7.7.49" evidence="1"/>
<dbReference type="GO" id="GO:0007004">
    <property type="term" value="P:telomere maintenance via telomerase"/>
    <property type="evidence" value="ECO:0007669"/>
    <property type="project" value="TreeGrafter"/>
</dbReference>
<organism evidence="2 3">
    <name type="scientific">Quercus suber</name>
    <name type="common">Cork oak</name>
    <dbReference type="NCBI Taxonomy" id="58331"/>
    <lineage>
        <taxon>Eukaryota</taxon>
        <taxon>Viridiplantae</taxon>
        <taxon>Streptophyta</taxon>
        <taxon>Embryophyta</taxon>
        <taxon>Tracheophyta</taxon>
        <taxon>Spermatophyta</taxon>
        <taxon>Magnoliopsida</taxon>
        <taxon>eudicotyledons</taxon>
        <taxon>Gunneridae</taxon>
        <taxon>Pentapetalae</taxon>
        <taxon>rosids</taxon>
        <taxon>fabids</taxon>
        <taxon>Fagales</taxon>
        <taxon>Fagaceae</taxon>
        <taxon>Quercus</taxon>
    </lineage>
</organism>
<keyword evidence="1 2" id="KW-0695">RNA-directed DNA polymerase</keyword>
<dbReference type="GO" id="GO:0070034">
    <property type="term" value="F:telomerase RNA binding"/>
    <property type="evidence" value="ECO:0007669"/>
    <property type="project" value="TreeGrafter"/>
</dbReference>
<keyword evidence="1" id="KW-0539">Nucleus</keyword>
<keyword evidence="1" id="KW-0779">Telomere</keyword>
<dbReference type="AlphaFoldDB" id="A0AAW0K609"/>
<accession>A0AAW0K609</accession>
<dbReference type="EMBL" id="PKMF04000382">
    <property type="protein sequence ID" value="KAK7834754.1"/>
    <property type="molecule type" value="Genomic_DNA"/>
</dbReference>
<dbReference type="Proteomes" id="UP000237347">
    <property type="component" value="Unassembled WGS sequence"/>
</dbReference>
<dbReference type="PANTHER" id="PTHR12066:SF0">
    <property type="entry name" value="TELOMERASE REVERSE TRANSCRIPTASE"/>
    <property type="match status" value="1"/>
</dbReference>
<comment type="function">
    <text evidence="1">Telomerase is a ribonucleoprotein enzyme essential for the replication of chromosome termini in most eukaryotes. It elongates telomeres. It is a reverse transcriptase that adds simple sequence repeats to chromosome ends by copying a template sequence within the RNA component of the enzyme.</text>
</comment>
<dbReference type="GO" id="GO:0000781">
    <property type="term" value="C:chromosome, telomeric region"/>
    <property type="evidence" value="ECO:0007669"/>
    <property type="project" value="UniProtKB-SubCell"/>
</dbReference>
<evidence type="ECO:0000313" key="3">
    <source>
        <dbReference type="Proteomes" id="UP000237347"/>
    </source>
</evidence>
<name>A0AAW0K609_QUESU</name>
<evidence type="ECO:0000313" key="2">
    <source>
        <dbReference type="EMBL" id="KAK7834754.1"/>
    </source>
</evidence>
<keyword evidence="3" id="KW-1185">Reference proteome</keyword>
<dbReference type="InterPro" id="IPR003545">
    <property type="entry name" value="Telomerase_RT"/>
</dbReference>
<keyword evidence="1" id="KW-0808">Transferase</keyword>
<proteinExistence type="inferred from homology"/>
<protein>
    <recommendedName>
        <fullName evidence="1">Telomerase reverse transcriptase</fullName>
        <ecNumber evidence="1">2.7.7.49</ecNumber>
    </recommendedName>
    <alternativeName>
        <fullName evidence="1">Telomerase catalytic subunit</fullName>
    </alternativeName>
</protein>
<keyword evidence="1" id="KW-0479">Metal-binding</keyword>
<dbReference type="PANTHER" id="PTHR12066">
    <property type="entry name" value="TELOMERASE REVERSE TRANSCRIPTASE"/>
    <property type="match status" value="1"/>
</dbReference>
<keyword evidence="1" id="KW-0548">Nucleotidyltransferase</keyword>
<dbReference type="GO" id="GO:0003720">
    <property type="term" value="F:telomerase activity"/>
    <property type="evidence" value="ECO:0007669"/>
    <property type="project" value="InterPro"/>
</dbReference>